<dbReference type="AlphaFoldDB" id="A0A1I2LHR3"/>
<feature type="region of interest" description="Disordered" evidence="1">
    <location>
        <begin position="1"/>
        <end position="37"/>
    </location>
</feature>
<evidence type="ECO:0000313" key="4">
    <source>
        <dbReference type="Proteomes" id="UP000198897"/>
    </source>
</evidence>
<keyword evidence="2" id="KW-1133">Transmembrane helix</keyword>
<protein>
    <submittedName>
        <fullName evidence="3">DNA-directed RNA polymerase subunit beta</fullName>
    </submittedName>
</protein>
<sequence length="113" mass="13224">MATDPNTNDKKHKREQDRQKKRKALDEATKQDHTKKQGYWQKLKKTFNEKTGHKSRIRVLPIWLRIIIVLVLSIVALFIGLMVGYGVIGDGKPMDALSWDTWQHIWDIVTKTE</sequence>
<dbReference type="Proteomes" id="UP000198897">
    <property type="component" value="Unassembled WGS sequence"/>
</dbReference>
<dbReference type="Pfam" id="PF11772">
    <property type="entry name" value="EpuA"/>
    <property type="match status" value="1"/>
</dbReference>
<reference evidence="4" key="1">
    <citation type="submission" date="2016-10" db="EMBL/GenBank/DDBJ databases">
        <authorList>
            <person name="Varghese N."/>
            <person name="Submissions S."/>
        </authorList>
    </citation>
    <scope>NUCLEOTIDE SEQUENCE [LARGE SCALE GENOMIC DNA]</scope>
    <source>
        <strain evidence="4">FP5</strain>
    </source>
</reference>
<keyword evidence="2" id="KW-0472">Membrane</keyword>
<dbReference type="EMBL" id="FOOG01000008">
    <property type="protein sequence ID" value="SFF76606.1"/>
    <property type="molecule type" value="Genomic_DNA"/>
</dbReference>
<dbReference type="InterPro" id="IPR024596">
    <property type="entry name" value="RNApol_su_b/EpuA"/>
</dbReference>
<evidence type="ECO:0000256" key="1">
    <source>
        <dbReference type="SAM" id="MobiDB-lite"/>
    </source>
</evidence>
<keyword evidence="3" id="KW-0804">Transcription</keyword>
<organism evidence="3 4">
    <name type="scientific">Halobacillus alkaliphilus</name>
    <dbReference type="NCBI Taxonomy" id="396056"/>
    <lineage>
        <taxon>Bacteria</taxon>
        <taxon>Bacillati</taxon>
        <taxon>Bacillota</taxon>
        <taxon>Bacilli</taxon>
        <taxon>Bacillales</taxon>
        <taxon>Bacillaceae</taxon>
        <taxon>Halobacillus</taxon>
    </lineage>
</organism>
<evidence type="ECO:0000256" key="2">
    <source>
        <dbReference type="SAM" id="Phobius"/>
    </source>
</evidence>
<feature type="transmembrane region" description="Helical" evidence="2">
    <location>
        <begin position="62"/>
        <end position="88"/>
    </location>
</feature>
<gene>
    <name evidence="3" type="ORF">SAMN05216353_10891</name>
</gene>
<name>A0A1I2LHR3_9BACI</name>
<dbReference type="RefSeq" id="WP_089751332.1">
    <property type="nucleotide sequence ID" value="NZ_FOOG01000008.1"/>
</dbReference>
<accession>A0A1I2LHR3</accession>
<evidence type="ECO:0000313" key="3">
    <source>
        <dbReference type="EMBL" id="SFF76606.1"/>
    </source>
</evidence>
<keyword evidence="4" id="KW-1185">Reference proteome</keyword>
<keyword evidence="2" id="KW-0812">Transmembrane</keyword>
<keyword evidence="3" id="KW-0240">DNA-directed RNA polymerase</keyword>
<dbReference type="OrthoDB" id="2300232at2"/>
<feature type="compositionally biased region" description="Basic and acidic residues" evidence="1">
    <location>
        <begin position="14"/>
        <end position="35"/>
    </location>
</feature>
<proteinExistence type="predicted"/>
<dbReference type="GO" id="GO:0000428">
    <property type="term" value="C:DNA-directed RNA polymerase complex"/>
    <property type="evidence" value="ECO:0007669"/>
    <property type="project" value="UniProtKB-KW"/>
</dbReference>